<dbReference type="EMBL" id="JAQQAF010000004">
    <property type="protein sequence ID" value="KAJ8492206.1"/>
    <property type="molecule type" value="Genomic_DNA"/>
</dbReference>
<evidence type="ECO:0000313" key="3">
    <source>
        <dbReference type="EMBL" id="KAJ8492206.1"/>
    </source>
</evidence>
<dbReference type="Pfam" id="PF13041">
    <property type="entry name" value="PPR_2"/>
    <property type="match status" value="3"/>
</dbReference>
<dbReference type="GO" id="GO:0009451">
    <property type="term" value="P:RNA modification"/>
    <property type="evidence" value="ECO:0007669"/>
    <property type="project" value="InterPro"/>
</dbReference>
<name>A0AAV8R614_ENSVE</name>
<feature type="repeat" description="PPR" evidence="2">
    <location>
        <begin position="777"/>
        <end position="811"/>
    </location>
</feature>
<dbReference type="InterPro" id="IPR002885">
    <property type="entry name" value="PPR_rpt"/>
</dbReference>
<dbReference type="Proteomes" id="UP001222027">
    <property type="component" value="Unassembled WGS sequence"/>
</dbReference>
<evidence type="ECO:0000256" key="2">
    <source>
        <dbReference type="PROSITE-ProRule" id="PRU00708"/>
    </source>
</evidence>
<dbReference type="PANTHER" id="PTHR47926">
    <property type="entry name" value="PENTATRICOPEPTIDE REPEAT-CONTAINING PROTEIN"/>
    <property type="match status" value="1"/>
</dbReference>
<dbReference type="InterPro" id="IPR046848">
    <property type="entry name" value="E_motif"/>
</dbReference>
<sequence length="958" mass="105837">MLLPDSFALLKPLCLSSCHSLDSLKKLHGLLLVTGLIHDHSVVIQTIKTYLRFDHPLLALSVFEAAENPTLYVQNLVIRCLSHHGFHSDLLRLYSRSQHSSRHRLGSDEFTFPFVIKACSAVSGFRAGKAVHCVVLRSGYGGNLVVQTALLDMYAKTGRMEWARKVFDDMSGRDLISWNALMSGYSSNGLDREAFEAFRQMQADGLKPNSSTFLGVIPLCRSLEPPMARDLMHGLALKCGAFSDKALVPTLISMYAGCEDLTAARLLFDLLPSKDIVVWNAMISSYSQNGKWDEAIEVFQLMHHSDARPDIVTLVSVLSSCSNLCTTDCGKCIHAIGIKLGICDQSSVVAALVSMYAKHGEIDSAEYLFHTTPEKSLLLWNPMISGYLLNGLWDMVLGAFHNMQLEGVLPDVISMINVISGCTMAKDLCRGKSAHAYSIRKGFISNIGVMNALLCLYCNCNQFSTSLELFHQMQVRSVISWNTLISGWGKTGDIQSLVASFRSMCQEGVKFDMVTVISILSSFCSVEDAASGISFHALTIKNGCNLDLSVANALISMYMNFGDTEAGNLLFNGMSSRSIITWNALMTGYRNTNLFAEVMILFNQLRMDGQKPNSVTLLNVLPACESLLQGKSIQAYAVRNFSVLESSLLTATMMMYARFENVRYSHLLFEMIDQKNVVAWNTMMSIYIQANHAEAAIHSFRKMLWMELKPDHVTMLNLASASSQLGCLDMTQCVTGCAIRRGFESHTSISNCLMYMFARCGSIPTARKVFDRLEEKDSISWSVMINGYGMHGDGKAALLLFSLMKEAGWQPDDITFVSVLSACSHAGLLEQGRTFFKSMTEDHGITPRMEHYACMVDLFGRTGHLDEAYDIIKCLPFKPSASLLESLLGACQSHGNGKIGEAIGKLLIEFRPSSASSYVMLSNIYAAAGQWTDYGRVRCDMEVRGVKKDPGISLVQVK</sequence>
<dbReference type="Gene3D" id="1.25.40.10">
    <property type="entry name" value="Tetratricopeptide repeat domain"/>
    <property type="match status" value="7"/>
</dbReference>
<protein>
    <recommendedName>
        <fullName evidence="5">Pentacotripeptide-repeat region of PRORP domain-containing protein</fullName>
    </recommendedName>
</protein>
<proteinExistence type="predicted"/>
<feature type="repeat" description="PPR" evidence="2">
    <location>
        <begin position="477"/>
        <end position="511"/>
    </location>
</feature>
<keyword evidence="1" id="KW-0677">Repeat</keyword>
<feature type="repeat" description="PPR" evidence="2">
    <location>
        <begin position="376"/>
        <end position="410"/>
    </location>
</feature>
<feature type="repeat" description="PPR" evidence="2">
    <location>
        <begin position="676"/>
        <end position="710"/>
    </location>
</feature>
<dbReference type="PANTHER" id="PTHR47926:SF544">
    <property type="entry name" value="PENTACOTRIPEPTIDE-REPEAT REGION OF PRORP DOMAIN-CONTAINING PROTEIN"/>
    <property type="match status" value="1"/>
</dbReference>
<dbReference type="FunFam" id="1.25.40.10:FF:000090">
    <property type="entry name" value="Pentatricopeptide repeat-containing protein, chloroplastic"/>
    <property type="match status" value="1"/>
</dbReference>
<gene>
    <name evidence="3" type="ORF">OPV22_013927</name>
</gene>
<organism evidence="3 4">
    <name type="scientific">Ensete ventricosum</name>
    <name type="common">Abyssinian banana</name>
    <name type="synonym">Musa ensete</name>
    <dbReference type="NCBI Taxonomy" id="4639"/>
    <lineage>
        <taxon>Eukaryota</taxon>
        <taxon>Viridiplantae</taxon>
        <taxon>Streptophyta</taxon>
        <taxon>Embryophyta</taxon>
        <taxon>Tracheophyta</taxon>
        <taxon>Spermatophyta</taxon>
        <taxon>Magnoliopsida</taxon>
        <taxon>Liliopsida</taxon>
        <taxon>Zingiberales</taxon>
        <taxon>Musaceae</taxon>
        <taxon>Ensete</taxon>
    </lineage>
</organism>
<dbReference type="AlphaFoldDB" id="A0AAV8R614"/>
<evidence type="ECO:0008006" key="5">
    <source>
        <dbReference type="Google" id="ProtNLM"/>
    </source>
</evidence>
<dbReference type="FunFam" id="1.25.40.10:FF:000344">
    <property type="entry name" value="Pentatricopeptide repeat-containing protein"/>
    <property type="match status" value="1"/>
</dbReference>
<feature type="repeat" description="PPR" evidence="2">
    <location>
        <begin position="812"/>
        <end position="847"/>
    </location>
</feature>
<dbReference type="FunFam" id="1.25.40.10:FF:000381">
    <property type="entry name" value="Pentatricopeptide repeat-containing protein"/>
    <property type="match status" value="1"/>
</dbReference>
<reference evidence="3 4" key="1">
    <citation type="submission" date="2022-12" db="EMBL/GenBank/DDBJ databases">
        <title>Chromosome-scale assembly of the Ensete ventricosum genome.</title>
        <authorList>
            <person name="Dussert Y."/>
            <person name="Stocks J."/>
            <person name="Wendawek A."/>
            <person name="Woldeyes F."/>
            <person name="Nichols R.A."/>
            <person name="Borrell J.S."/>
        </authorList>
    </citation>
    <scope>NUCLEOTIDE SEQUENCE [LARGE SCALE GENOMIC DNA]</scope>
    <source>
        <strain evidence="4">cv. Maze</strain>
        <tissue evidence="3">Seeds</tissue>
    </source>
</reference>
<dbReference type="InterPro" id="IPR046960">
    <property type="entry name" value="PPR_At4g14850-like_plant"/>
</dbReference>
<dbReference type="Pfam" id="PF01535">
    <property type="entry name" value="PPR"/>
    <property type="match status" value="7"/>
</dbReference>
<keyword evidence="4" id="KW-1185">Reference proteome</keyword>
<dbReference type="GO" id="GO:0003729">
    <property type="term" value="F:mRNA binding"/>
    <property type="evidence" value="ECO:0007669"/>
    <property type="project" value="UniProtKB-ARBA"/>
</dbReference>
<feature type="repeat" description="PPR" evidence="2">
    <location>
        <begin position="578"/>
        <end position="612"/>
    </location>
</feature>
<comment type="caution">
    <text evidence="3">The sequence shown here is derived from an EMBL/GenBank/DDBJ whole genome shotgun (WGS) entry which is preliminary data.</text>
</comment>
<dbReference type="PROSITE" id="PS51375">
    <property type="entry name" value="PPR"/>
    <property type="match status" value="8"/>
</dbReference>
<feature type="repeat" description="PPR" evidence="2">
    <location>
        <begin position="174"/>
        <end position="208"/>
    </location>
</feature>
<dbReference type="InterPro" id="IPR011990">
    <property type="entry name" value="TPR-like_helical_dom_sf"/>
</dbReference>
<feature type="repeat" description="PPR" evidence="2">
    <location>
        <begin position="275"/>
        <end position="309"/>
    </location>
</feature>
<evidence type="ECO:0000256" key="1">
    <source>
        <dbReference type="ARBA" id="ARBA00022737"/>
    </source>
</evidence>
<dbReference type="FunFam" id="1.25.40.10:FF:000073">
    <property type="entry name" value="Pentatricopeptide repeat-containing protein chloroplastic"/>
    <property type="match status" value="1"/>
</dbReference>
<accession>A0AAV8R614</accession>
<evidence type="ECO:0000313" key="4">
    <source>
        <dbReference type="Proteomes" id="UP001222027"/>
    </source>
</evidence>
<dbReference type="Pfam" id="PF20431">
    <property type="entry name" value="E_motif"/>
    <property type="match status" value="1"/>
</dbReference>
<dbReference type="NCBIfam" id="TIGR00756">
    <property type="entry name" value="PPR"/>
    <property type="match status" value="5"/>
</dbReference>